<protein>
    <submittedName>
        <fullName evidence="4">Tetratricopeptide repeat protein</fullName>
    </submittedName>
</protein>
<reference evidence="4 5" key="1">
    <citation type="submission" date="2018-12" db="EMBL/GenBank/DDBJ databases">
        <title>Rubrispira sanarue gen. nov., sp., nov., a member of the order Silvanigrellales, isolated from a brackish lake in Hamamatsu Japan.</title>
        <authorList>
            <person name="Maejima Y."/>
            <person name="Iino T."/>
            <person name="Muraguchi Y."/>
            <person name="Fukuda K."/>
            <person name="Nojiri H."/>
            <person name="Ohkuma M."/>
            <person name="Moriuchi R."/>
            <person name="Dohra H."/>
            <person name="Kimbara K."/>
            <person name="Shintani M."/>
        </authorList>
    </citation>
    <scope>NUCLEOTIDE SEQUENCE [LARGE SCALE GENOMIC DNA]</scope>
    <source>
        <strain evidence="4 5">RF1110005</strain>
    </source>
</reference>
<dbReference type="SMART" id="SM00028">
    <property type="entry name" value="TPR"/>
    <property type="match status" value="5"/>
</dbReference>
<dbReference type="KEGG" id="sbf:JCM31447_19190"/>
<dbReference type="Pfam" id="PF12895">
    <property type="entry name" value="ANAPC3"/>
    <property type="match status" value="1"/>
</dbReference>
<keyword evidence="2 3" id="KW-0802">TPR repeat</keyword>
<keyword evidence="5" id="KW-1185">Reference proteome</keyword>
<dbReference type="PROSITE" id="PS50005">
    <property type="entry name" value="TPR"/>
    <property type="match status" value="2"/>
</dbReference>
<name>A0A4P2VJV5_FLUSA</name>
<dbReference type="GO" id="GO:0046813">
    <property type="term" value="P:receptor-mediated virion attachment to host cell"/>
    <property type="evidence" value="ECO:0007669"/>
    <property type="project" value="TreeGrafter"/>
</dbReference>
<keyword evidence="1" id="KW-0677">Repeat</keyword>
<dbReference type="InterPro" id="IPR011990">
    <property type="entry name" value="TPR-like_helical_dom_sf"/>
</dbReference>
<feature type="repeat" description="TPR" evidence="3">
    <location>
        <begin position="377"/>
        <end position="410"/>
    </location>
</feature>
<evidence type="ECO:0000313" key="5">
    <source>
        <dbReference type="Proteomes" id="UP000291236"/>
    </source>
</evidence>
<dbReference type="Gene3D" id="1.25.40.10">
    <property type="entry name" value="Tetratricopeptide repeat domain"/>
    <property type="match status" value="3"/>
</dbReference>
<dbReference type="InterPro" id="IPR019734">
    <property type="entry name" value="TPR_rpt"/>
</dbReference>
<organism evidence="4 5">
    <name type="scientific">Fluviispira sanaruensis</name>
    <dbReference type="NCBI Taxonomy" id="2493639"/>
    <lineage>
        <taxon>Bacteria</taxon>
        <taxon>Pseudomonadati</taxon>
        <taxon>Bdellovibrionota</taxon>
        <taxon>Oligoflexia</taxon>
        <taxon>Silvanigrellales</taxon>
        <taxon>Silvanigrellaceae</taxon>
        <taxon>Fluviispira</taxon>
    </lineage>
</organism>
<dbReference type="OrthoDB" id="5288862at2"/>
<dbReference type="EMBL" id="AP019368">
    <property type="protein sequence ID" value="BBH53476.1"/>
    <property type="molecule type" value="Genomic_DNA"/>
</dbReference>
<dbReference type="PANTHER" id="PTHR44858:SF1">
    <property type="entry name" value="UDP-N-ACETYLGLUCOSAMINE--PEPTIDE N-ACETYLGLUCOSAMINYLTRANSFERASE SPINDLY-RELATED"/>
    <property type="match status" value="1"/>
</dbReference>
<evidence type="ECO:0000313" key="4">
    <source>
        <dbReference type="EMBL" id="BBH53476.1"/>
    </source>
</evidence>
<proteinExistence type="predicted"/>
<accession>A0A4P2VJV5</accession>
<gene>
    <name evidence="4" type="ORF">JCM31447_19190</name>
</gene>
<sequence>MKNRVLTITLYGTMFCKSFIVYGDQGSSTATKDILVKDMELISKADKDYNSESSTQLYLTAKRIIVDSLPGEQVKAEKLLIESIRQNPKNINAYVALAKLIQVQVAQGNKYPQELHKSITLINQAYEIDPERPKTRFASADILFYTGQVKNAEDLYLDTMNRFPNHKDTYIEKTRIFAEKNPQESIRNAETALKLGASTDDISQYLSSALIRSTKKEILPNKLKSYAQKYPDRWLWHKTALAYANNRNYKEATYAFERAITLGNDVESRLQLAVMQYSIESKNKKAIENLNKLITILGEKEYISTSAYSLVYAHLSLAYFKDKKNDEAALSATYAAKSSGESKQFFTSLVAEYKKINALYILDNSLNYLIREEPSFELPYTIFAEINRNNKKYGTAIEMYDKAISLEPKRDDLFAERAITYYKSSSYENALEDFEAALKLRPHTAIYLYNKACMLALLGKKAEALKTLKHAFIEDKKLIELARVDSDFASIKSDNVYSSQFASLILEDFDEKWSVTESEPQ</sequence>
<dbReference type="NCBIfam" id="NF047558">
    <property type="entry name" value="TPR_END_plus"/>
    <property type="match status" value="1"/>
</dbReference>
<dbReference type="Proteomes" id="UP000291236">
    <property type="component" value="Chromosome"/>
</dbReference>
<dbReference type="GO" id="GO:0009279">
    <property type="term" value="C:cell outer membrane"/>
    <property type="evidence" value="ECO:0007669"/>
    <property type="project" value="TreeGrafter"/>
</dbReference>
<dbReference type="InterPro" id="IPR050498">
    <property type="entry name" value="Ycf3"/>
</dbReference>
<feature type="repeat" description="TPR" evidence="3">
    <location>
        <begin position="411"/>
        <end position="444"/>
    </location>
</feature>
<evidence type="ECO:0000256" key="2">
    <source>
        <dbReference type="ARBA" id="ARBA00022803"/>
    </source>
</evidence>
<dbReference type="SUPFAM" id="SSF48452">
    <property type="entry name" value="TPR-like"/>
    <property type="match status" value="2"/>
</dbReference>
<dbReference type="RefSeq" id="WP_130609377.1">
    <property type="nucleotide sequence ID" value="NZ_AP019368.1"/>
</dbReference>
<evidence type="ECO:0000256" key="1">
    <source>
        <dbReference type="ARBA" id="ARBA00022737"/>
    </source>
</evidence>
<dbReference type="PANTHER" id="PTHR44858">
    <property type="entry name" value="TETRATRICOPEPTIDE REPEAT PROTEIN 6"/>
    <property type="match status" value="1"/>
</dbReference>
<dbReference type="AlphaFoldDB" id="A0A4P2VJV5"/>
<evidence type="ECO:0000256" key="3">
    <source>
        <dbReference type="PROSITE-ProRule" id="PRU00339"/>
    </source>
</evidence>